<dbReference type="InterPro" id="IPR036291">
    <property type="entry name" value="NAD(P)-bd_dom_sf"/>
</dbReference>
<reference evidence="3" key="1">
    <citation type="submission" date="2022-10" db="EMBL/GenBank/DDBJ databases">
        <title>Flavobacterium sp. nov., a bacterium isolated from lake sediment.</title>
        <authorList>
            <person name="Qu J.-H."/>
        </authorList>
    </citation>
    <scope>NUCLEOTIDE SEQUENCE</scope>
    <source>
        <strain evidence="3">TH16-21</strain>
    </source>
</reference>
<accession>A0ABT3EJM2</accession>
<evidence type="ECO:0000313" key="3">
    <source>
        <dbReference type="EMBL" id="MCW1148772.1"/>
    </source>
</evidence>
<dbReference type="PANTHER" id="PTHR44196:SF3">
    <property type="entry name" value="SHORT CHAIN DEHYDROGENASE FAMILY PROTEIN"/>
    <property type="match status" value="1"/>
</dbReference>
<evidence type="ECO:0000256" key="2">
    <source>
        <dbReference type="ARBA" id="ARBA00023002"/>
    </source>
</evidence>
<comment type="similarity">
    <text evidence="1">Belongs to the short-chain dehydrogenases/reductases (SDR) family.</text>
</comment>
<dbReference type="PRINTS" id="PR00081">
    <property type="entry name" value="GDHRDH"/>
</dbReference>
<evidence type="ECO:0000313" key="4">
    <source>
        <dbReference type="Proteomes" id="UP001165677"/>
    </source>
</evidence>
<dbReference type="InterPro" id="IPR002347">
    <property type="entry name" value="SDR_fam"/>
</dbReference>
<name>A0ABT3EJM2_9FLAO</name>
<comment type="caution">
    <text evidence="3">The sequence shown here is derived from an EMBL/GenBank/DDBJ whole genome shotgun (WGS) entry which is preliminary data.</text>
</comment>
<dbReference type="SUPFAM" id="SSF51735">
    <property type="entry name" value="NAD(P)-binding Rossmann-fold domains"/>
    <property type="match status" value="1"/>
</dbReference>
<dbReference type="RefSeq" id="WP_264369484.1">
    <property type="nucleotide sequence ID" value="NZ_JAPCIO010000007.1"/>
</dbReference>
<proteinExistence type="inferred from homology"/>
<protein>
    <submittedName>
        <fullName evidence="3">SDR family NAD(P)-dependent oxidoreductase</fullName>
    </submittedName>
</protein>
<organism evidence="3 4">
    <name type="scientific">Flavobacterium lacisediminis</name>
    <dbReference type="NCBI Taxonomy" id="2989705"/>
    <lineage>
        <taxon>Bacteria</taxon>
        <taxon>Pseudomonadati</taxon>
        <taxon>Bacteroidota</taxon>
        <taxon>Flavobacteriia</taxon>
        <taxon>Flavobacteriales</taxon>
        <taxon>Flavobacteriaceae</taxon>
        <taxon>Flavobacterium</taxon>
    </lineage>
</organism>
<evidence type="ECO:0000256" key="1">
    <source>
        <dbReference type="ARBA" id="ARBA00006484"/>
    </source>
</evidence>
<dbReference type="Proteomes" id="UP001165677">
    <property type="component" value="Unassembled WGS sequence"/>
</dbReference>
<dbReference type="EMBL" id="JAPCIO010000007">
    <property type="protein sequence ID" value="MCW1148772.1"/>
    <property type="molecule type" value="Genomic_DNA"/>
</dbReference>
<dbReference type="PANTHER" id="PTHR44196">
    <property type="entry name" value="DEHYDROGENASE/REDUCTASE SDR FAMILY MEMBER 7B"/>
    <property type="match status" value="1"/>
</dbReference>
<dbReference type="Pfam" id="PF00106">
    <property type="entry name" value="adh_short"/>
    <property type="match status" value="1"/>
</dbReference>
<sequence>MKKAIVIGATSGIGKELAKLLANDNYKVGLTGRRTELLKELKKEKPNSYLIKSFDVTDTKITIEKLEELTTELGGLDLLIISSGTGNINEDLDFKVENQTINTNVIGFTCIIDWSFNYFKNQKFGHIVAISSIGGLRGSRQAPAYNATKAYQINYLEGLRQKATKLKKSIFITDIRPGLVDTEMAKGEGLFWVMPVEKTAKQIYKAIINKKKIAYVTKRWKIIATILKVIPRVLYEKM</sequence>
<dbReference type="Gene3D" id="3.40.50.720">
    <property type="entry name" value="NAD(P)-binding Rossmann-like Domain"/>
    <property type="match status" value="1"/>
</dbReference>
<keyword evidence="2" id="KW-0560">Oxidoreductase</keyword>
<gene>
    <name evidence="3" type="ORF">OJ995_11125</name>
</gene>
<keyword evidence="4" id="KW-1185">Reference proteome</keyword>